<dbReference type="RefSeq" id="WP_064832657.1">
    <property type="nucleotide sequence ID" value="NZ_CP013569.1"/>
</dbReference>
<reference evidence="2 3" key="1">
    <citation type="submission" date="2015-11" db="EMBL/GenBank/DDBJ databases">
        <title>The limits of bacterial species coexistence and the symbiotic plasmid transference in sympatric Rhizobium populations.</title>
        <authorList>
            <person name="Perez-Carrascal O.M."/>
            <person name="VanInsberghe D."/>
            <person name="Juarez S."/>
            <person name="Polz M.F."/>
            <person name="Vinuesa P."/>
            <person name="Gonzalez V."/>
        </authorList>
    </citation>
    <scope>NUCLEOTIDE SEQUENCE [LARGE SCALE GENOMIC DNA]</scope>
    <source>
        <strain evidence="2 3">N771</strain>
        <plasmid evidence="2 3">pRphaN771a</plasmid>
    </source>
</reference>
<dbReference type="Proteomes" id="UP000078551">
    <property type="component" value="Plasmid pRphaN771a"/>
</dbReference>
<proteinExistence type="predicted"/>
<evidence type="ECO:0000313" key="2">
    <source>
        <dbReference type="EMBL" id="ANL87038.1"/>
    </source>
</evidence>
<evidence type="ECO:0008006" key="4">
    <source>
        <dbReference type="Google" id="ProtNLM"/>
    </source>
</evidence>
<protein>
    <recommendedName>
        <fullName evidence="4">Tc toxin complex TcA C-terminal TcB-binding domain-containing protein</fullName>
    </recommendedName>
</protein>
<geneLocation type="plasmid" evidence="2 3">
    <name>pRphaN771a</name>
</geneLocation>
<name>A0ABM6CFK1_9HYPH</name>
<keyword evidence="3" id="KW-1185">Reference proteome</keyword>
<evidence type="ECO:0000256" key="1">
    <source>
        <dbReference type="SAM" id="MobiDB-lite"/>
    </source>
</evidence>
<organism evidence="2 3">
    <name type="scientific">Rhizobium phaseoli</name>
    <dbReference type="NCBI Taxonomy" id="396"/>
    <lineage>
        <taxon>Bacteria</taxon>
        <taxon>Pseudomonadati</taxon>
        <taxon>Pseudomonadota</taxon>
        <taxon>Alphaproteobacteria</taxon>
        <taxon>Hyphomicrobiales</taxon>
        <taxon>Rhizobiaceae</taxon>
        <taxon>Rhizobium/Agrobacterium group</taxon>
        <taxon>Rhizobium</taxon>
    </lineage>
</organism>
<keyword evidence="2" id="KW-0614">Plasmid</keyword>
<dbReference type="EMBL" id="CP013569">
    <property type="protein sequence ID" value="ANL87038.1"/>
    <property type="molecule type" value="Genomic_DNA"/>
</dbReference>
<gene>
    <name evidence="2" type="ORF">AMC81_PA00014</name>
</gene>
<accession>A0ABM6CFK1</accession>
<sequence length="468" mass="51590">MKPLSDRPEWKSVLDAIEASYGVPKGGSPAPDARIPSTSESELVPDSSELSESEALNRFSEFHADMLLIEGNGLLQRAAQTREVYRRLKIDTFNVAMETYELKRLHEIFSEELANGVIGLGLMRLAPEVFAAETMKETLEAVRSQTHSAYDDFFAHAQERAAVVGEIATALGQKADLAKKLDEINASYEERAWAIEMFAAESAVKSNSARLDGLKNVQVVAHKVPEFEERRAEAALEVLLVRSERLVEEGGVLNYLERSEAARIQFQGDYIEAYLRLIAAGRGLQTLYGYAEALPVVSGPSSFDEILAWASRAASFLSETIYRDQIDIYSFSIPAEAFKMGTAKTEVALEAGQSNVRLRGVTIIVEDLSSAPYRLEIIPPSKALYRRKKPDGTVEEPDELLQPAPTVWVGRARSPSLLGPPDVYGSACLHNLSPFGEWSVSLKGITDSELTKRGFKGIEMQVFIVAQV</sequence>
<evidence type="ECO:0000313" key="3">
    <source>
        <dbReference type="Proteomes" id="UP000078551"/>
    </source>
</evidence>
<feature type="region of interest" description="Disordered" evidence="1">
    <location>
        <begin position="21"/>
        <end position="50"/>
    </location>
</feature>